<proteinExistence type="predicted"/>
<evidence type="ECO:0000256" key="1">
    <source>
        <dbReference type="SAM" id="MobiDB-lite"/>
    </source>
</evidence>
<dbReference type="EMBL" id="CP029463">
    <property type="protein sequence ID" value="AWM14720.1"/>
    <property type="molecule type" value="Genomic_DNA"/>
</dbReference>
<dbReference type="OrthoDB" id="1375634at2"/>
<dbReference type="KEGG" id="fse:DI487_13210"/>
<sequence length="81" mass="8829">MKKMSLVIAGIALLGIVACNEKKEESPENVAVEQEAAPQQEETDGTSLSVSEDGVEFSTQDGEKKTEIDINTSEEEKKEEK</sequence>
<dbReference type="AlphaFoldDB" id="A0A2U8QWY5"/>
<dbReference type="RefSeq" id="WP_109570058.1">
    <property type="nucleotide sequence ID" value="NZ_CP029463.1"/>
</dbReference>
<organism evidence="2 3">
    <name type="scientific">Flavobacterium sediminis</name>
    <dbReference type="NCBI Taxonomy" id="2201181"/>
    <lineage>
        <taxon>Bacteria</taxon>
        <taxon>Pseudomonadati</taxon>
        <taxon>Bacteroidota</taxon>
        <taxon>Flavobacteriia</taxon>
        <taxon>Flavobacteriales</taxon>
        <taxon>Flavobacteriaceae</taxon>
        <taxon>Flavobacterium</taxon>
    </lineage>
</organism>
<feature type="compositionally biased region" description="Basic and acidic residues" evidence="1">
    <location>
        <begin position="61"/>
        <end position="81"/>
    </location>
</feature>
<name>A0A2U8QWY5_9FLAO</name>
<feature type="compositionally biased region" description="Low complexity" evidence="1">
    <location>
        <begin position="28"/>
        <end position="40"/>
    </location>
</feature>
<evidence type="ECO:0000313" key="2">
    <source>
        <dbReference type="EMBL" id="AWM14720.1"/>
    </source>
</evidence>
<gene>
    <name evidence="2" type="ORF">DI487_13210</name>
</gene>
<dbReference type="PROSITE" id="PS51257">
    <property type="entry name" value="PROKAR_LIPOPROTEIN"/>
    <property type="match status" value="1"/>
</dbReference>
<keyword evidence="3" id="KW-1185">Reference proteome</keyword>
<evidence type="ECO:0000313" key="3">
    <source>
        <dbReference type="Proteomes" id="UP000245429"/>
    </source>
</evidence>
<dbReference type="Proteomes" id="UP000245429">
    <property type="component" value="Chromosome"/>
</dbReference>
<reference evidence="2 3" key="1">
    <citation type="submission" date="2018-05" db="EMBL/GenBank/DDBJ databases">
        <title>Flavobacterium sp. MEBiC07310.</title>
        <authorList>
            <person name="Baek K."/>
        </authorList>
    </citation>
    <scope>NUCLEOTIDE SEQUENCE [LARGE SCALE GENOMIC DNA]</scope>
    <source>
        <strain evidence="2 3">MEBiC07310</strain>
    </source>
</reference>
<feature type="region of interest" description="Disordered" evidence="1">
    <location>
        <begin position="22"/>
        <end position="81"/>
    </location>
</feature>
<protein>
    <submittedName>
        <fullName evidence="2">Uncharacterized protein</fullName>
    </submittedName>
</protein>
<accession>A0A2U8QWY5</accession>